<keyword evidence="1" id="KW-1133">Transmembrane helix</keyword>
<dbReference type="AlphaFoldDB" id="A0A6C0I6L9"/>
<keyword evidence="1" id="KW-0812">Transmembrane</keyword>
<protein>
    <submittedName>
        <fullName evidence="2">Uncharacterized protein</fullName>
    </submittedName>
</protein>
<proteinExistence type="predicted"/>
<organism evidence="2">
    <name type="scientific">viral metagenome</name>
    <dbReference type="NCBI Taxonomy" id="1070528"/>
    <lineage>
        <taxon>unclassified sequences</taxon>
        <taxon>metagenomes</taxon>
        <taxon>organismal metagenomes</taxon>
    </lineage>
</organism>
<reference evidence="2" key="1">
    <citation type="journal article" date="2020" name="Nature">
        <title>Giant virus diversity and host interactions through global metagenomics.</title>
        <authorList>
            <person name="Schulz F."/>
            <person name="Roux S."/>
            <person name="Paez-Espino D."/>
            <person name="Jungbluth S."/>
            <person name="Walsh D.A."/>
            <person name="Denef V.J."/>
            <person name="McMahon K.D."/>
            <person name="Konstantinidis K.T."/>
            <person name="Eloe-Fadrosh E.A."/>
            <person name="Kyrpides N.C."/>
            <person name="Woyke T."/>
        </authorList>
    </citation>
    <scope>NUCLEOTIDE SEQUENCE</scope>
    <source>
        <strain evidence="2">GVMAG-M-3300023184-51</strain>
    </source>
</reference>
<keyword evidence="1" id="KW-0472">Membrane</keyword>
<sequence>MSFYEENAKPRLTEPGVKYFLNETLKQCHNFKEKHHNSLFNVGMFIGFLVILGILLLYKYKGKLTATERQEKEEEKKRYILSKIRNYQQAKIRSQQELITGLPHWETELEEIKKYI</sequence>
<dbReference type="EMBL" id="MN740120">
    <property type="protein sequence ID" value="QHT88641.1"/>
    <property type="molecule type" value="Genomic_DNA"/>
</dbReference>
<evidence type="ECO:0000313" key="2">
    <source>
        <dbReference type="EMBL" id="QHT88641.1"/>
    </source>
</evidence>
<feature type="transmembrane region" description="Helical" evidence="1">
    <location>
        <begin position="39"/>
        <end position="58"/>
    </location>
</feature>
<name>A0A6C0I6L9_9ZZZZ</name>
<evidence type="ECO:0000256" key="1">
    <source>
        <dbReference type="SAM" id="Phobius"/>
    </source>
</evidence>
<accession>A0A6C0I6L9</accession>